<comment type="pathway">
    <text evidence="3 11">Pyrimidine metabolism; UMP biosynthesis via de novo pathway; orotate from (S)-dihydroorotate (quinone route): step 1/1.</text>
</comment>
<feature type="binding site" evidence="11">
    <location>
        <position position="289"/>
    </location>
    <ligand>
        <name>FMN</name>
        <dbReference type="ChEBI" id="CHEBI:58210"/>
    </ligand>
</feature>
<feature type="active site" description="Nucleophile" evidence="11">
    <location>
        <position position="196"/>
    </location>
</feature>
<dbReference type="AlphaFoldDB" id="A0AB37UMN7"/>
<organism evidence="13 14">
    <name type="scientific">Chroococcidiopsis cubana SAG 39.79</name>
    <dbReference type="NCBI Taxonomy" id="388085"/>
    <lineage>
        <taxon>Bacteria</taxon>
        <taxon>Bacillati</taxon>
        <taxon>Cyanobacteriota</taxon>
        <taxon>Cyanophyceae</taxon>
        <taxon>Chroococcidiopsidales</taxon>
        <taxon>Chroococcidiopsidaceae</taxon>
        <taxon>Chroococcidiopsis</taxon>
    </lineage>
</organism>
<evidence type="ECO:0000256" key="8">
    <source>
        <dbReference type="ARBA" id="ARBA00023002"/>
    </source>
</evidence>
<feature type="binding site" evidence="11">
    <location>
        <position position="82"/>
    </location>
    <ligand>
        <name>substrate</name>
    </ligand>
</feature>
<dbReference type="NCBIfam" id="NF003651">
    <property type="entry name" value="PRK05286.2-4"/>
    <property type="match status" value="1"/>
</dbReference>
<accession>A0AB37UMN7</accession>
<evidence type="ECO:0000256" key="3">
    <source>
        <dbReference type="ARBA" id="ARBA00005161"/>
    </source>
</evidence>
<evidence type="ECO:0000256" key="11">
    <source>
        <dbReference type="HAMAP-Rule" id="MF_00225"/>
    </source>
</evidence>
<feature type="binding site" evidence="11">
    <location>
        <position position="318"/>
    </location>
    <ligand>
        <name>FMN</name>
        <dbReference type="ChEBI" id="CHEBI:58210"/>
    </ligand>
</feature>
<keyword evidence="9 11" id="KW-0472">Membrane</keyword>
<dbReference type="SUPFAM" id="SSF51395">
    <property type="entry name" value="FMN-linked oxidoreductases"/>
    <property type="match status" value="1"/>
</dbReference>
<feature type="binding site" evidence="11">
    <location>
        <position position="193"/>
    </location>
    <ligand>
        <name>substrate</name>
    </ligand>
</feature>
<comment type="catalytic activity">
    <reaction evidence="10 11">
        <text>(S)-dihydroorotate + a quinone = orotate + a quinol</text>
        <dbReference type="Rhea" id="RHEA:30187"/>
        <dbReference type="ChEBI" id="CHEBI:24646"/>
        <dbReference type="ChEBI" id="CHEBI:30839"/>
        <dbReference type="ChEBI" id="CHEBI:30864"/>
        <dbReference type="ChEBI" id="CHEBI:132124"/>
        <dbReference type="EC" id="1.3.5.2"/>
    </reaction>
</comment>
<feature type="binding site" evidence="11">
    <location>
        <position position="102"/>
    </location>
    <ligand>
        <name>FMN</name>
        <dbReference type="ChEBI" id="CHEBI:58210"/>
    </ligand>
</feature>
<dbReference type="InterPro" id="IPR001295">
    <property type="entry name" value="Dihydroorotate_DH_CS"/>
</dbReference>
<keyword evidence="5 11" id="KW-0285">Flavoprotein</keyword>
<evidence type="ECO:0000256" key="5">
    <source>
        <dbReference type="ARBA" id="ARBA00022630"/>
    </source>
</evidence>
<keyword evidence="8 11" id="KW-0560">Oxidoreductase</keyword>
<comment type="caution">
    <text evidence="13">The sequence shown here is derived from an EMBL/GenBank/DDBJ whole genome shotgun (WGS) entry which is preliminary data.</text>
</comment>
<dbReference type="PANTHER" id="PTHR48109:SF4">
    <property type="entry name" value="DIHYDROOROTATE DEHYDROGENASE (QUINONE), MITOCHONDRIAL"/>
    <property type="match status" value="1"/>
</dbReference>
<evidence type="ECO:0000313" key="14">
    <source>
        <dbReference type="Proteomes" id="UP000282574"/>
    </source>
</evidence>
<dbReference type="NCBIfam" id="NF003652">
    <property type="entry name" value="PRK05286.2-5"/>
    <property type="match status" value="1"/>
</dbReference>
<feature type="binding site" evidence="11">
    <location>
        <position position="193"/>
    </location>
    <ligand>
        <name>FMN</name>
        <dbReference type="ChEBI" id="CHEBI:58210"/>
    </ligand>
</feature>
<feature type="binding site" evidence="11">
    <location>
        <begin position="260"/>
        <end position="261"/>
    </location>
    <ligand>
        <name>substrate</name>
    </ligand>
</feature>
<feature type="domain" description="Dihydroorotate dehydrogenase catalytic" evidence="12">
    <location>
        <begin position="61"/>
        <end position="361"/>
    </location>
</feature>
<evidence type="ECO:0000256" key="7">
    <source>
        <dbReference type="ARBA" id="ARBA00022975"/>
    </source>
</evidence>
<feature type="binding site" evidence="11">
    <location>
        <begin position="78"/>
        <end position="82"/>
    </location>
    <ligand>
        <name>FMN</name>
        <dbReference type="ChEBI" id="CHEBI:58210"/>
    </ligand>
</feature>
<evidence type="ECO:0000313" key="13">
    <source>
        <dbReference type="EMBL" id="RUT12684.1"/>
    </source>
</evidence>
<feature type="binding site" evidence="11">
    <location>
        <begin position="127"/>
        <end position="131"/>
    </location>
    <ligand>
        <name>substrate</name>
    </ligand>
</feature>
<dbReference type="InterPro" id="IPR005719">
    <property type="entry name" value="Dihydroorotate_DH_2"/>
</dbReference>
<sequence>MDIYKSAIRPFLFDGIKADPEWMHDRVIHSLDWLDRNRARPGVKQILEQLQKSTGLQDKRLQQQLWGIDFPNPLGLAAGFDKDGVAAHIWSNFGFGFAEMGTVTFHPQPGNPRPRLFRLPQDFAVLNRMGFNNHGAEVMAQRLAENNNSPTFRPIPLGINLGKSKITPLESAAADYLNSFRLLKAWGDYFVVNVSSPNTPGLRSLQDAAQLGLILDALQQENQGRKPILVKIAPDLEWEAIVNILDIAQTYQLAGIIATNTTIRRDGLKTQIIAKTGKSIVEEAGGISGLPVRDRSTEIIRFIYQQTQGQLPIIGVGGIFTAEDAWEKIIAGASLIQVYTSWIYEGIGIVNHILAGLLQKMAKHDLNSISEARGSQLSARRGSD</sequence>
<dbReference type="InterPro" id="IPR013785">
    <property type="entry name" value="Aldolase_TIM"/>
</dbReference>
<evidence type="ECO:0000256" key="9">
    <source>
        <dbReference type="ARBA" id="ARBA00023136"/>
    </source>
</evidence>
<evidence type="ECO:0000256" key="6">
    <source>
        <dbReference type="ARBA" id="ARBA00022643"/>
    </source>
</evidence>
<dbReference type="EC" id="1.3.5.2" evidence="11"/>
<evidence type="ECO:0000256" key="10">
    <source>
        <dbReference type="ARBA" id="ARBA00048639"/>
    </source>
</evidence>
<keyword evidence="6 11" id="KW-0288">FMN</keyword>
<dbReference type="GO" id="GO:0106430">
    <property type="term" value="F:dihydroorotate dehydrogenase (quinone) activity"/>
    <property type="evidence" value="ECO:0007669"/>
    <property type="project" value="UniProtKB-EC"/>
</dbReference>
<dbReference type="Gene3D" id="3.20.20.70">
    <property type="entry name" value="Aldolase class I"/>
    <property type="match status" value="1"/>
</dbReference>
<dbReference type="GO" id="GO:0006207">
    <property type="term" value="P:'de novo' pyrimidine nucleobase biosynthetic process"/>
    <property type="evidence" value="ECO:0007669"/>
    <property type="project" value="UniProtKB-UniRule"/>
</dbReference>
<dbReference type="InterPro" id="IPR050074">
    <property type="entry name" value="DHO_dehydrogenase"/>
</dbReference>
<dbReference type="GO" id="GO:0005886">
    <property type="term" value="C:plasma membrane"/>
    <property type="evidence" value="ECO:0007669"/>
    <property type="project" value="UniProtKB-SubCell"/>
</dbReference>
<keyword evidence="7 11" id="KW-0665">Pyrimidine biosynthesis</keyword>
<feature type="binding site" evidence="11">
    <location>
        <position position="198"/>
    </location>
    <ligand>
        <name>substrate</name>
    </ligand>
</feature>
<dbReference type="HAMAP" id="MF_00225">
    <property type="entry name" value="DHO_dh_type2"/>
    <property type="match status" value="1"/>
</dbReference>
<protein>
    <recommendedName>
        <fullName evidence="11">Dihydroorotate dehydrogenase (quinone)</fullName>
        <ecNumber evidence="11">1.3.5.2</ecNumber>
    </recommendedName>
    <alternativeName>
        <fullName evidence="11">DHOdehase</fullName>
        <shortName evidence="11">DHOD</shortName>
        <shortName evidence="11">DHODase</shortName>
    </alternativeName>
    <alternativeName>
        <fullName evidence="11">Dihydroorotate oxidase</fullName>
    </alternativeName>
</protein>
<dbReference type="GO" id="GO:0044205">
    <property type="term" value="P:'de novo' UMP biosynthetic process"/>
    <property type="evidence" value="ECO:0007669"/>
    <property type="project" value="UniProtKB-UniRule"/>
</dbReference>
<dbReference type="EMBL" id="RSCK01000012">
    <property type="protein sequence ID" value="RUT12684.1"/>
    <property type="molecule type" value="Genomic_DNA"/>
</dbReference>
<feature type="binding site" evidence="11">
    <location>
        <position position="259"/>
    </location>
    <ligand>
        <name>FMN</name>
        <dbReference type="ChEBI" id="CHEBI:58210"/>
    </ligand>
</feature>
<feature type="binding site" evidence="11">
    <location>
        <position position="160"/>
    </location>
    <ligand>
        <name>FMN</name>
        <dbReference type="ChEBI" id="CHEBI:58210"/>
    </ligand>
</feature>
<dbReference type="GO" id="GO:0005737">
    <property type="term" value="C:cytoplasm"/>
    <property type="evidence" value="ECO:0007669"/>
    <property type="project" value="InterPro"/>
</dbReference>
<dbReference type="PROSITE" id="PS00912">
    <property type="entry name" value="DHODEHASE_2"/>
    <property type="match status" value="1"/>
</dbReference>
<dbReference type="PANTHER" id="PTHR48109">
    <property type="entry name" value="DIHYDROOROTATE DEHYDROGENASE (QUINONE), MITOCHONDRIAL-RELATED"/>
    <property type="match status" value="1"/>
</dbReference>
<dbReference type="NCBIfam" id="TIGR01036">
    <property type="entry name" value="pyrD_sub2"/>
    <property type="match status" value="1"/>
</dbReference>
<evidence type="ECO:0000259" key="12">
    <source>
        <dbReference type="Pfam" id="PF01180"/>
    </source>
</evidence>
<keyword evidence="11" id="KW-1003">Cell membrane</keyword>
<comment type="function">
    <text evidence="1 11">Catalyzes the conversion of dihydroorotate to orotate with quinone as electron acceptor.</text>
</comment>
<evidence type="ECO:0000256" key="1">
    <source>
        <dbReference type="ARBA" id="ARBA00003125"/>
    </source>
</evidence>
<comment type="subunit">
    <text evidence="11">Monomer.</text>
</comment>
<dbReference type="InterPro" id="IPR005720">
    <property type="entry name" value="Dihydroorotate_DH_cat"/>
</dbReference>
<feature type="binding site" evidence="11">
    <location>
        <position position="231"/>
    </location>
    <ligand>
        <name>FMN</name>
        <dbReference type="ChEBI" id="CHEBI:58210"/>
    </ligand>
</feature>
<dbReference type="Pfam" id="PF01180">
    <property type="entry name" value="DHO_dh"/>
    <property type="match status" value="1"/>
</dbReference>
<keyword evidence="14" id="KW-1185">Reference proteome</keyword>
<comment type="similarity">
    <text evidence="4 11">Belongs to the dihydroorotate dehydrogenase family. Type 2 subfamily.</text>
</comment>
<comment type="cofactor">
    <cofactor evidence="11">
        <name>FMN</name>
        <dbReference type="ChEBI" id="CHEBI:58210"/>
    </cofactor>
    <text evidence="11">Binds 1 FMN per subunit.</text>
</comment>
<feature type="binding site" evidence="11">
    <location>
        <begin position="339"/>
        <end position="340"/>
    </location>
    <ligand>
        <name>FMN</name>
        <dbReference type="ChEBI" id="CHEBI:58210"/>
    </ligand>
</feature>
<evidence type="ECO:0000256" key="2">
    <source>
        <dbReference type="ARBA" id="ARBA00004370"/>
    </source>
</evidence>
<gene>
    <name evidence="11 13" type="primary">pyrD</name>
    <name evidence="13" type="ORF">DSM107010_20650</name>
</gene>
<dbReference type="PROSITE" id="PS00911">
    <property type="entry name" value="DHODEHASE_1"/>
    <property type="match status" value="1"/>
</dbReference>
<dbReference type="RefSeq" id="WP_015156785.1">
    <property type="nucleotide sequence ID" value="NZ_JAVKZF010000003.1"/>
</dbReference>
<dbReference type="CDD" id="cd04738">
    <property type="entry name" value="DHOD_2_like"/>
    <property type="match status" value="1"/>
</dbReference>
<comment type="subcellular location">
    <subcellularLocation>
        <location evidence="11">Cell membrane</location>
        <topology evidence="11">Peripheral membrane protein</topology>
    </subcellularLocation>
    <subcellularLocation>
        <location evidence="2">Membrane</location>
    </subcellularLocation>
</comment>
<dbReference type="Proteomes" id="UP000282574">
    <property type="component" value="Unassembled WGS sequence"/>
</dbReference>
<name>A0AB37UMN7_9CYAN</name>
<reference evidence="13 14" key="1">
    <citation type="journal article" date="2019" name="Genome Biol. Evol.">
        <title>Day and night: Metabolic profiles and evolutionary relationships of six axenic non-marine cyanobacteria.</title>
        <authorList>
            <person name="Will S.E."/>
            <person name="Henke P."/>
            <person name="Boedeker C."/>
            <person name="Huang S."/>
            <person name="Brinkmann H."/>
            <person name="Rohde M."/>
            <person name="Jarek M."/>
            <person name="Friedl T."/>
            <person name="Seufert S."/>
            <person name="Schumacher M."/>
            <person name="Overmann J."/>
            <person name="Neumann-Schaal M."/>
            <person name="Petersen J."/>
        </authorList>
    </citation>
    <scope>NUCLEOTIDE SEQUENCE [LARGE SCALE GENOMIC DNA]</scope>
    <source>
        <strain evidence="13 14">SAG 39.79</strain>
    </source>
</reference>
<evidence type="ECO:0000256" key="4">
    <source>
        <dbReference type="ARBA" id="ARBA00005359"/>
    </source>
</evidence>
<proteinExistence type="inferred from homology"/>